<evidence type="ECO:0000313" key="2">
    <source>
        <dbReference type="Proteomes" id="UP000762676"/>
    </source>
</evidence>
<proteinExistence type="predicted"/>
<comment type="caution">
    <text evidence="1">The sequence shown here is derived from an EMBL/GenBank/DDBJ whole genome shotgun (WGS) entry which is preliminary data.</text>
</comment>
<dbReference type="AlphaFoldDB" id="A0AAV4GTJ2"/>
<accession>A0AAV4GTJ2</accession>
<dbReference type="EMBL" id="BMAT01005177">
    <property type="protein sequence ID" value="GFR88679.1"/>
    <property type="molecule type" value="Genomic_DNA"/>
</dbReference>
<dbReference type="Proteomes" id="UP000762676">
    <property type="component" value="Unassembled WGS sequence"/>
</dbReference>
<protein>
    <submittedName>
        <fullName evidence="1">Uncharacterized protein</fullName>
    </submittedName>
</protein>
<name>A0AAV4GTJ2_9GAST</name>
<organism evidence="1 2">
    <name type="scientific">Elysia marginata</name>
    <dbReference type="NCBI Taxonomy" id="1093978"/>
    <lineage>
        <taxon>Eukaryota</taxon>
        <taxon>Metazoa</taxon>
        <taxon>Spiralia</taxon>
        <taxon>Lophotrochozoa</taxon>
        <taxon>Mollusca</taxon>
        <taxon>Gastropoda</taxon>
        <taxon>Heterobranchia</taxon>
        <taxon>Euthyneura</taxon>
        <taxon>Panpulmonata</taxon>
        <taxon>Sacoglossa</taxon>
        <taxon>Placobranchoidea</taxon>
        <taxon>Plakobranchidae</taxon>
        <taxon>Elysia</taxon>
    </lineage>
</organism>
<evidence type="ECO:0000313" key="1">
    <source>
        <dbReference type="EMBL" id="GFR88679.1"/>
    </source>
</evidence>
<gene>
    <name evidence="1" type="ORF">ElyMa_002524000</name>
</gene>
<keyword evidence="2" id="KW-1185">Reference proteome</keyword>
<sequence>MTAPFRVQFSGFRPTPPRFGVKLSVCRPFIAAIGPRHDGRTRFSHEKAGSVYQTSASIYRHLVYRHRKSGNNTHATERAIIRGAVLRSTQQIVQPTALNELVVAPLVPYDKAPPRTFHFSGP</sequence>
<reference evidence="1 2" key="1">
    <citation type="journal article" date="2021" name="Elife">
        <title>Chloroplast acquisition without the gene transfer in kleptoplastic sea slugs, Plakobranchus ocellatus.</title>
        <authorList>
            <person name="Maeda T."/>
            <person name="Takahashi S."/>
            <person name="Yoshida T."/>
            <person name="Shimamura S."/>
            <person name="Takaki Y."/>
            <person name="Nagai Y."/>
            <person name="Toyoda A."/>
            <person name="Suzuki Y."/>
            <person name="Arimoto A."/>
            <person name="Ishii H."/>
            <person name="Satoh N."/>
            <person name="Nishiyama T."/>
            <person name="Hasebe M."/>
            <person name="Maruyama T."/>
            <person name="Minagawa J."/>
            <person name="Obokata J."/>
            <person name="Shigenobu S."/>
        </authorList>
    </citation>
    <scope>NUCLEOTIDE SEQUENCE [LARGE SCALE GENOMIC DNA]</scope>
</reference>